<evidence type="ECO:0000313" key="2">
    <source>
        <dbReference type="Proteomes" id="UP000276133"/>
    </source>
</evidence>
<sequence length="83" mass="9516">MLLLKLLFAYSDPYLHGSLSMWSTAINAFVYSADLKSGFLKKKLANLVVYESQRKSCFISKNSYTLVLSNTIDLPYIRILLQF</sequence>
<comment type="caution">
    <text evidence="1">The sequence shown here is derived from an EMBL/GenBank/DDBJ whole genome shotgun (WGS) entry which is preliminary data.</text>
</comment>
<dbReference type="AlphaFoldDB" id="A0A3M7T647"/>
<dbReference type="Proteomes" id="UP000276133">
    <property type="component" value="Unassembled WGS sequence"/>
</dbReference>
<protein>
    <submittedName>
        <fullName evidence="1">Uncharacterized protein</fullName>
    </submittedName>
</protein>
<keyword evidence="2" id="KW-1185">Reference proteome</keyword>
<gene>
    <name evidence="1" type="ORF">BpHYR1_000692</name>
</gene>
<reference evidence="1 2" key="1">
    <citation type="journal article" date="2018" name="Sci. Rep.">
        <title>Genomic signatures of local adaptation to the degree of environmental predictability in rotifers.</title>
        <authorList>
            <person name="Franch-Gras L."/>
            <person name="Hahn C."/>
            <person name="Garcia-Roger E.M."/>
            <person name="Carmona M.J."/>
            <person name="Serra M."/>
            <person name="Gomez A."/>
        </authorList>
    </citation>
    <scope>NUCLEOTIDE SEQUENCE [LARGE SCALE GENOMIC DNA]</scope>
    <source>
        <strain evidence="1">HYR1</strain>
    </source>
</reference>
<organism evidence="1 2">
    <name type="scientific">Brachionus plicatilis</name>
    <name type="common">Marine rotifer</name>
    <name type="synonym">Brachionus muelleri</name>
    <dbReference type="NCBI Taxonomy" id="10195"/>
    <lineage>
        <taxon>Eukaryota</taxon>
        <taxon>Metazoa</taxon>
        <taxon>Spiralia</taxon>
        <taxon>Gnathifera</taxon>
        <taxon>Rotifera</taxon>
        <taxon>Eurotatoria</taxon>
        <taxon>Monogononta</taxon>
        <taxon>Pseudotrocha</taxon>
        <taxon>Ploima</taxon>
        <taxon>Brachionidae</taxon>
        <taxon>Brachionus</taxon>
    </lineage>
</organism>
<name>A0A3M7T647_BRAPC</name>
<proteinExistence type="predicted"/>
<dbReference type="EMBL" id="REGN01000227">
    <property type="protein sequence ID" value="RNA43389.1"/>
    <property type="molecule type" value="Genomic_DNA"/>
</dbReference>
<accession>A0A3M7T647</accession>
<evidence type="ECO:0000313" key="1">
    <source>
        <dbReference type="EMBL" id="RNA43389.1"/>
    </source>
</evidence>